<keyword evidence="5" id="KW-1185">Reference proteome</keyword>
<evidence type="ECO:0000313" key="4">
    <source>
        <dbReference type="EMBL" id="MBU8824644.1"/>
    </source>
</evidence>
<dbReference type="Proteomes" id="UP000696413">
    <property type="component" value="Unassembled WGS sequence"/>
</dbReference>
<protein>
    <submittedName>
        <fullName evidence="4">Homocitrate synthase</fullName>
    </submittedName>
</protein>
<gene>
    <name evidence="4" type="ORF">KL859_17450</name>
</gene>
<proteinExistence type="predicted"/>
<evidence type="ECO:0000259" key="3">
    <source>
        <dbReference type="SMART" id="SM00917"/>
    </source>
</evidence>
<sequence>MFTAPAIHTSSASTSSTSGASSFASCFASPLPRGLRATAQAETWDSFLARFAAIAGPVILRQWSCVDSRPTGQIGPREYQATLSIGGTVATSSVTAYGPVAALTEILHAHGITVETTSFHQLPTRGQTATFIEGSNGVHREWAMGLDSDPVQSALRAVIACANRLMAY</sequence>
<name>A0ABS6HPN3_MYCGD</name>
<reference evidence="4 5" key="1">
    <citation type="submission" date="2021-05" db="EMBL/GenBank/DDBJ databases">
        <title>Draft Genome Sequences of Clinical Respiratory Isolates of Mycobacterium goodii Recovered in Ireland.</title>
        <authorList>
            <person name="Flanagan P.R."/>
            <person name="Mok S."/>
            <person name="Roycroft E."/>
            <person name="Rogers T.R."/>
            <person name="Fitzgibbon M."/>
        </authorList>
    </citation>
    <scope>NUCLEOTIDE SEQUENCE [LARGE SCALE GENOMIC DNA]</scope>
    <source>
        <strain evidence="4 5">14IE55</strain>
    </source>
</reference>
<feature type="region of interest" description="Disordered" evidence="2">
    <location>
        <begin position="1"/>
        <end position="20"/>
    </location>
</feature>
<dbReference type="InterPro" id="IPR036230">
    <property type="entry name" value="LeuA_allosteric_dom_sf"/>
</dbReference>
<evidence type="ECO:0000256" key="2">
    <source>
        <dbReference type="SAM" id="MobiDB-lite"/>
    </source>
</evidence>
<evidence type="ECO:0000313" key="5">
    <source>
        <dbReference type="Proteomes" id="UP000696413"/>
    </source>
</evidence>
<dbReference type="SMART" id="SM00917">
    <property type="entry name" value="LeuA_dimer"/>
    <property type="match status" value="1"/>
</dbReference>
<feature type="domain" description="2-isopropylmalate synthase LeuA allosteric (dimerisation)" evidence="3">
    <location>
        <begin position="45"/>
        <end position="166"/>
    </location>
</feature>
<feature type="compositionally biased region" description="Low complexity" evidence="2">
    <location>
        <begin position="9"/>
        <end position="20"/>
    </location>
</feature>
<organism evidence="4 5">
    <name type="scientific">Mycolicibacterium goodii</name>
    <name type="common">Mycobacterium goodii</name>
    <dbReference type="NCBI Taxonomy" id="134601"/>
    <lineage>
        <taxon>Bacteria</taxon>
        <taxon>Bacillati</taxon>
        <taxon>Actinomycetota</taxon>
        <taxon>Actinomycetes</taxon>
        <taxon>Mycobacteriales</taxon>
        <taxon>Mycobacteriaceae</taxon>
        <taxon>Mycolicibacterium</taxon>
    </lineage>
</organism>
<dbReference type="RefSeq" id="WP_214395208.1">
    <property type="nucleotide sequence ID" value="NZ_CP092364.2"/>
</dbReference>
<comment type="caution">
    <text evidence="4">The sequence shown here is derived from an EMBL/GenBank/DDBJ whole genome shotgun (WGS) entry which is preliminary data.</text>
</comment>
<dbReference type="SUPFAM" id="SSF110921">
    <property type="entry name" value="2-isopropylmalate synthase LeuA, allosteric (dimerisation) domain"/>
    <property type="match status" value="1"/>
</dbReference>
<dbReference type="Gene3D" id="3.30.160.270">
    <property type="match status" value="1"/>
</dbReference>
<dbReference type="EMBL" id="JAHBOM010000012">
    <property type="protein sequence ID" value="MBU8824644.1"/>
    <property type="molecule type" value="Genomic_DNA"/>
</dbReference>
<evidence type="ECO:0000256" key="1">
    <source>
        <dbReference type="ARBA" id="ARBA00022679"/>
    </source>
</evidence>
<dbReference type="InterPro" id="IPR013709">
    <property type="entry name" value="2-isopropylmalate_synth_dimer"/>
</dbReference>
<keyword evidence="1" id="KW-0808">Transferase</keyword>
<accession>A0ABS6HPN3</accession>